<keyword evidence="4" id="KW-1185">Reference proteome</keyword>
<dbReference type="RefSeq" id="WP_093840489.1">
    <property type="nucleotide sequence ID" value="NZ_FOLM01000013.1"/>
</dbReference>
<feature type="transmembrane region" description="Helical" evidence="1">
    <location>
        <begin position="72"/>
        <end position="91"/>
    </location>
</feature>
<organism evidence="3 4">
    <name type="scientific">Streptomyces aidingensis</name>
    <dbReference type="NCBI Taxonomy" id="910347"/>
    <lineage>
        <taxon>Bacteria</taxon>
        <taxon>Bacillati</taxon>
        <taxon>Actinomycetota</taxon>
        <taxon>Actinomycetes</taxon>
        <taxon>Kitasatosporales</taxon>
        <taxon>Streptomycetaceae</taxon>
        <taxon>Streptomyces</taxon>
    </lineage>
</organism>
<reference evidence="3 4" key="1">
    <citation type="submission" date="2016-10" db="EMBL/GenBank/DDBJ databases">
        <authorList>
            <person name="de Groot N.N."/>
        </authorList>
    </citation>
    <scope>NUCLEOTIDE SEQUENCE [LARGE SCALE GENOMIC DNA]</scope>
    <source>
        <strain evidence="3 4">CGMCC 4.5739</strain>
    </source>
</reference>
<dbReference type="STRING" id="910347.SAMN05421773_11312"/>
<feature type="transmembrane region" description="Helical" evidence="1">
    <location>
        <begin position="43"/>
        <end position="60"/>
    </location>
</feature>
<dbReference type="OrthoDB" id="3541033at2"/>
<evidence type="ECO:0000259" key="2">
    <source>
        <dbReference type="Pfam" id="PF03372"/>
    </source>
</evidence>
<dbReference type="InterPro" id="IPR005135">
    <property type="entry name" value="Endo/exonuclease/phosphatase"/>
</dbReference>
<proteinExistence type="predicted"/>
<dbReference type="SUPFAM" id="SSF56219">
    <property type="entry name" value="DNase I-like"/>
    <property type="match status" value="1"/>
</dbReference>
<dbReference type="GO" id="GO:0004527">
    <property type="term" value="F:exonuclease activity"/>
    <property type="evidence" value="ECO:0007669"/>
    <property type="project" value="UniProtKB-KW"/>
</dbReference>
<keyword evidence="3" id="KW-0378">Hydrolase</keyword>
<name>A0A1I1RJ20_9ACTN</name>
<dbReference type="EMBL" id="FOLM01000013">
    <property type="protein sequence ID" value="SFD31643.1"/>
    <property type="molecule type" value="Genomic_DNA"/>
</dbReference>
<keyword evidence="3" id="KW-0255">Endonuclease</keyword>
<dbReference type="Pfam" id="PF03372">
    <property type="entry name" value="Exo_endo_phos"/>
    <property type="match status" value="1"/>
</dbReference>
<evidence type="ECO:0000313" key="3">
    <source>
        <dbReference type="EMBL" id="SFD31643.1"/>
    </source>
</evidence>
<dbReference type="Proteomes" id="UP000199207">
    <property type="component" value="Unassembled WGS sequence"/>
</dbReference>
<dbReference type="GO" id="GO:0004519">
    <property type="term" value="F:endonuclease activity"/>
    <property type="evidence" value="ECO:0007669"/>
    <property type="project" value="UniProtKB-KW"/>
</dbReference>
<keyword evidence="3" id="KW-0269">Exonuclease</keyword>
<dbReference type="InterPro" id="IPR036691">
    <property type="entry name" value="Endo/exonu/phosph_ase_sf"/>
</dbReference>
<keyword evidence="3" id="KW-0540">Nuclease</keyword>
<keyword evidence="1" id="KW-1133">Transmembrane helix</keyword>
<dbReference type="AlphaFoldDB" id="A0A1I1RJ20"/>
<feature type="domain" description="Endonuclease/exonuclease/phosphatase" evidence="2">
    <location>
        <begin position="113"/>
        <end position="350"/>
    </location>
</feature>
<accession>A0A1I1RJ20</accession>
<sequence>MKRRASRLVAAAAFAWLGYVLLHTALSGRWWPMLLADLAPPLLLALAPLVLAAPAVPAALAGPGPRRRPRRWLPVVACAVAFALGAGQSGLDLGGWGRGPGRVPPDAVHIVAWNALYWHQDDDPDAFYAYLRSFDADVYLIQEYLNWRADSDTPLPVDDTARLRREFPGYRIITAGELLTLSRLPVAGSRALTDPPGYDSAPPGTDFPAFWRAKTLRTDVRTGGGIIALYNTHIPVQLDTSDGVFTPAFLKGVRRQSLRRTAAWTSLTGDLLCTAVPRLVAGDLNTTPAMGELDRLDDLLVRARPTDGGVYPVSWDARRLPLWQLDFTFHDPGVRLHRYRFRDSPGLSDHSAQEFWITTEGNPRT</sequence>
<dbReference type="Gene3D" id="3.60.10.10">
    <property type="entry name" value="Endonuclease/exonuclease/phosphatase"/>
    <property type="match status" value="1"/>
</dbReference>
<keyword evidence="1" id="KW-0472">Membrane</keyword>
<evidence type="ECO:0000313" key="4">
    <source>
        <dbReference type="Proteomes" id="UP000199207"/>
    </source>
</evidence>
<keyword evidence="1" id="KW-0812">Transmembrane</keyword>
<protein>
    <submittedName>
        <fullName evidence="3">Endonuclease/Exonuclease/phosphatase family protein</fullName>
    </submittedName>
</protein>
<evidence type="ECO:0000256" key="1">
    <source>
        <dbReference type="SAM" id="Phobius"/>
    </source>
</evidence>
<gene>
    <name evidence="3" type="ORF">SAMN05421773_11312</name>
</gene>